<comment type="catalytic activity">
    <reaction evidence="8">
        <text>Mo-molybdopterin + GTP + H(+) = Mo-molybdopterin guanine dinucleotide + diphosphate</text>
        <dbReference type="Rhea" id="RHEA:34243"/>
        <dbReference type="ChEBI" id="CHEBI:15378"/>
        <dbReference type="ChEBI" id="CHEBI:33019"/>
        <dbReference type="ChEBI" id="CHEBI:37565"/>
        <dbReference type="ChEBI" id="CHEBI:71302"/>
        <dbReference type="ChEBI" id="CHEBI:71310"/>
        <dbReference type="EC" id="2.7.7.77"/>
    </reaction>
</comment>
<protein>
    <recommendedName>
        <fullName evidence="8">Probable molybdenum cofactor guanylyltransferase</fullName>
        <shortName evidence="8">MoCo guanylyltransferase</shortName>
        <ecNumber evidence="8">2.7.7.77</ecNumber>
    </recommendedName>
    <alternativeName>
        <fullName evidence="8">GTP:molybdopterin guanylyltransferase</fullName>
    </alternativeName>
    <alternativeName>
        <fullName evidence="8">Mo-MPT guanylyltransferase</fullName>
    </alternativeName>
    <alternativeName>
        <fullName evidence="8">Molybdopterin guanylyltransferase</fullName>
    </alternativeName>
    <alternativeName>
        <fullName evidence="8">Molybdopterin-guanine dinucleotide synthase</fullName>
        <shortName evidence="8">MGD synthase</shortName>
    </alternativeName>
</protein>
<comment type="caution">
    <text evidence="10">The sequence shown here is derived from an EMBL/GenBank/DDBJ whole genome shotgun (WGS) entry which is preliminary data.</text>
</comment>
<dbReference type="Pfam" id="PF12804">
    <property type="entry name" value="NTP_transf_3"/>
    <property type="match status" value="1"/>
</dbReference>
<feature type="binding site" evidence="8">
    <location>
        <position position="75"/>
    </location>
    <ligand>
        <name>GTP</name>
        <dbReference type="ChEBI" id="CHEBI:37565"/>
    </ligand>
</feature>
<dbReference type="RefSeq" id="WP_135640421.1">
    <property type="nucleotide sequence ID" value="NZ_RQGH01000006.1"/>
</dbReference>
<dbReference type="Gene3D" id="3.90.550.10">
    <property type="entry name" value="Spore Coat Polysaccharide Biosynthesis Protein SpsA, Chain A"/>
    <property type="match status" value="1"/>
</dbReference>
<dbReference type="InterPro" id="IPR013482">
    <property type="entry name" value="Molybde_CF_guanTrfase"/>
</dbReference>
<dbReference type="AlphaFoldDB" id="A0A4Z0ZYA7"/>
<keyword evidence="7 8" id="KW-0501">Molybdenum cofactor biosynthesis</keyword>
<evidence type="ECO:0000256" key="5">
    <source>
        <dbReference type="ARBA" id="ARBA00022842"/>
    </source>
</evidence>
<evidence type="ECO:0000256" key="1">
    <source>
        <dbReference type="ARBA" id="ARBA00022490"/>
    </source>
</evidence>
<keyword evidence="6 8" id="KW-0342">GTP-binding</keyword>
<evidence type="ECO:0000259" key="9">
    <source>
        <dbReference type="Pfam" id="PF12804"/>
    </source>
</evidence>
<keyword evidence="5 8" id="KW-0460">Magnesium</keyword>
<dbReference type="HAMAP" id="MF_00316">
    <property type="entry name" value="MobA"/>
    <property type="match status" value="1"/>
</dbReference>
<accession>A0A4Z0ZYA7</accession>
<dbReference type="PANTHER" id="PTHR19136">
    <property type="entry name" value="MOLYBDENUM COFACTOR GUANYLYLTRANSFERASE"/>
    <property type="match status" value="1"/>
</dbReference>
<feature type="binding site" evidence="8">
    <location>
        <position position="110"/>
    </location>
    <ligand>
        <name>Mg(2+)</name>
        <dbReference type="ChEBI" id="CHEBI:18420"/>
    </ligand>
</feature>
<gene>
    <name evidence="8" type="primary">mobA</name>
    <name evidence="10" type="ORF">EHQ62_01060</name>
</gene>
<comment type="subcellular location">
    <subcellularLocation>
        <location evidence="8">Cytoplasm</location>
    </subcellularLocation>
</comment>
<evidence type="ECO:0000313" key="10">
    <source>
        <dbReference type="EMBL" id="TGL75967.1"/>
    </source>
</evidence>
<feature type="binding site" evidence="8">
    <location>
        <position position="25"/>
    </location>
    <ligand>
        <name>GTP</name>
        <dbReference type="ChEBI" id="CHEBI:37565"/>
    </ligand>
</feature>
<evidence type="ECO:0000256" key="4">
    <source>
        <dbReference type="ARBA" id="ARBA00022741"/>
    </source>
</evidence>
<dbReference type="Proteomes" id="UP000297567">
    <property type="component" value="Unassembled WGS sequence"/>
</dbReference>
<feature type="binding site" evidence="8">
    <location>
        <begin position="13"/>
        <end position="15"/>
    </location>
    <ligand>
        <name>GTP</name>
        <dbReference type="ChEBI" id="CHEBI:37565"/>
    </ligand>
</feature>
<feature type="binding site" evidence="8">
    <location>
        <position position="110"/>
    </location>
    <ligand>
        <name>GTP</name>
        <dbReference type="ChEBI" id="CHEBI:37565"/>
    </ligand>
</feature>
<evidence type="ECO:0000256" key="7">
    <source>
        <dbReference type="ARBA" id="ARBA00023150"/>
    </source>
</evidence>
<sequence length="210" mass="24530">MKHTKNDLIFLLLAGGQSVRMGKEKAFLPIGKNSNFITKLIQKIKFFKKEVYLSLRSEQTKDYISFFPEDKIITDQNIPVFGPLLGLFSAHVLLKNSKHHYNALFVLPVDIPYIKLKTINRLINLYEKKPNASGFFYQSSTGLEPLCGIYHHQTLDKWLKDFETQIDSELSLQKKITNLEPKPDFILLPKVEERYFQNINTEKDLEFFKK</sequence>
<keyword evidence="2 8" id="KW-0808">Transferase</keyword>
<evidence type="ECO:0000256" key="8">
    <source>
        <dbReference type="HAMAP-Rule" id="MF_00316"/>
    </source>
</evidence>
<dbReference type="SUPFAM" id="SSF53448">
    <property type="entry name" value="Nucleotide-diphospho-sugar transferases"/>
    <property type="match status" value="1"/>
</dbReference>
<dbReference type="GO" id="GO:0005737">
    <property type="term" value="C:cytoplasm"/>
    <property type="evidence" value="ECO:0007669"/>
    <property type="project" value="UniProtKB-SubCell"/>
</dbReference>
<dbReference type="EMBL" id="RQGH01000006">
    <property type="protein sequence ID" value="TGL75967.1"/>
    <property type="molecule type" value="Genomic_DNA"/>
</dbReference>
<comment type="caution">
    <text evidence="8">Lacks conserved residue(s) required for the propagation of feature annotation.</text>
</comment>
<dbReference type="GO" id="GO:0006777">
    <property type="term" value="P:Mo-molybdopterin cofactor biosynthetic process"/>
    <property type="evidence" value="ECO:0007669"/>
    <property type="project" value="UniProtKB-KW"/>
</dbReference>
<keyword evidence="3 8" id="KW-0479">Metal-binding</keyword>
<reference evidence="10" key="1">
    <citation type="journal article" date="2019" name="PLoS Negl. Trop. Dis.">
        <title>Revisiting the worldwide diversity of Leptospira species in the environment.</title>
        <authorList>
            <person name="Vincent A.T."/>
            <person name="Schiettekatte O."/>
            <person name="Bourhy P."/>
            <person name="Veyrier F.J."/>
            <person name="Picardeau M."/>
        </authorList>
    </citation>
    <scope>NUCLEOTIDE SEQUENCE [LARGE SCALE GENOMIC DNA]</scope>
    <source>
        <strain evidence="10">201702451</strain>
    </source>
</reference>
<dbReference type="InterPro" id="IPR029044">
    <property type="entry name" value="Nucleotide-diphossugar_trans"/>
</dbReference>
<comment type="cofactor">
    <cofactor evidence="8">
        <name>Mg(2+)</name>
        <dbReference type="ChEBI" id="CHEBI:18420"/>
    </cofactor>
</comment>
<feature type="domain" description="MobA-like NTP transferase" evidence="9">
    <location>
        <begin position="11"/>
        <end position="159"/>
    </location>
</feature>
<dbReference type="PANTHER" id="PTHR19136:SF81">
    <property type="entry name" value="MOLYBDENUM COFACTOR GUANYLYLTRANSFERASE"/>
    <property type="match status" value="1"/>
</dbReference>
<organism evidence="10 11">
    <name type="scientific">Leptospira jelokensis</name>
    <dbReference type="NCBI Taxonomy" id="2484931"/>
    <lineage>
        <taxon>Bacteria</taxon>
        <taxon>Pseudomonadati</taxon>
        <taxon>Spirochaetota</taxon>
        <taxon>Spirochaetia</taxon>
        <taxon>Leptospirales</taxon>
        <taxon>Leptospiraceae</taxon>
        <taxon>Leptospira</taxon>
    </lineage>
</organism>
<keyword evidence="11" id="KW-1185">Reference proteome</keyword>
<keyword evidence="1 8" id="KW-0963">Cytoplasm</keyword>
<name>A0A4Z0ZYA7_9LEPT</name>
<dbReference type="EC" id="2.7.7.77" evidence="8"/>
<dbReference type="InterPro" id="IPR025877">
    <property type="entry name" value="MobA-like_NTP_Trfase"/>
</dbReference>
<proteinExistence type="inferred from homology"/>
<keyword evidence="4 8" id="KW-0547">Nucleotide-binding</keyword>
<comment type="domain">
    <text evidence="8">The N-terminal domain determines nucleotide recognition and specific binding, while the C-terminal domain determines the specific binding to the target protein.</text>
</comment>
<dbReference type="GO" id="GO:0005525">
    <property type="term" value="F:GTP binding"/>
    <property type="evidence" value="ECO:0007669"/>
    <property type="project" value="UniProtKB-UniRule"/>
</dbReference>
<evidence type="ECO:0000256" key="3">
    <source>
        <dbReference type="ARBA" id="ARBA00022723"/>
    </source>
</evidence>
<comment type="similarity">
    <text evidence="8">Belongs to the MobA family.</text>
</comment>
<comment type="function">
    <text evidence="8">Transfers a GMP moiety from GTP to Mo-molybdopterin (Mo-MPT) cofactor (Moco or molybdenum cofactor) to form Mo-molybdopterin guanine dinucleotide (Mo-MGD) cofactor.</text>
</comment>
<evidence type="ECO:0000256" key="2">
    <source>
        <dbReference type="ARBA" id="ARBA00022679"/>
    </source>
</evidence>
<dbReference type="GO" id="GO:0061603">
    <property type="term" value="F:molybdenum cofactor guanylyltransferase activity"/>
    <property type="evidence" value="ECO:0007669"/>
    <property type="project" value="UniProtKB-EC"/>
</dbReference>
<dbReference type="GO" id="GO:0046872">
    <property type="term" value="F:metal ion binding"/>
    <property type="evidence" value="ECO:0007669"/>
    <property type="project" value="UniProtKB-KW"/>
</dbReference>
<evidence type="ECO:0000256" key="6">
    <source>
        <dbReference type="ARBA" id="ARBA00023134"/>
    </source>
</evidence>
<evidence type="ECO:0000313" key="11">
    <source>
        <dbReference type="Proteomes" id="UP000297567"/>
    </source>
</evidence>
<dbReference type="CDD" id="cd02503">
    <property type="entry name" value="MobA"/>
    <property type="match status" value="1"/>
</dbReference>
<keyword evidence="10" id="KW-0548">Nucleotidyltransferase</keyword>